<dbReference type="RefSeq" id="WP_010938792.1">
    <property type="nucleotide sequence ID" value="NC_002937.3"/>
</dbReference>
<protein>
    <submittedName>
        <fullName evidence="4">Major capsid protein, HK97 family</fullName>
    </submittedName>
</protein>
<dbReference type="eggNOG" id="COG4653">
    <property type="taxonomic scope" value="Bacteria"/>
</dbReference>
<keyword evidence="2" id="KW-0175">Coiled coil</keyword>
<evidence type="ECO:0000313" key="4">
    <source>
        <dbReference type="EMBL" id="AAS95978.1"/>
    </source>
</evidence>
<dbReference type="InterPro" id="IPR054612">
    <property type="entry name" value="Phage_capsid-like_C"/>
</dbReference>
<dbReference type="PhylomeDB" id="Q72BY4"/>
<dbReference type="EMBL" id="AE017285">
    <property type="protein sequence ID" value="AAS95978.1"/>
    <property type="molecule type" value="Genomic_DNA"/>
</dbReference>
<evidence type="ECO:0000313" key="5">
    <source>
        <dbReference type="Proteomes" id="UP000002194"/>
    </source>
</evidence>
<dbReference type="PaxDb" id="882-DVU_1500"/>
<gene>
    <name evidence="4" type="ordered locus">DVU_1500</name>
</gene>
<evidence type="ECO:0000256" key="1">
    <source>
        <dbReference type="ARBA" id="ARBA00004328"/>
    </source>
</evidence>
<dbReference type="SUPFAM" id="SSF56563">
    <property type="entry name" value="Major capsid protein gp5"/>
    <property type="match status" value="1"/>
</dbReference>
<dbReference type="AlphaFoldDB" id="Q72BY4"/>
<feature type="domain" description="Phage capsid-like C-terminal" evidence="3">
    <location>
        <begin position="118"/>
        <end position="394"/>
    </location>
</feature>
<dbReference type="KEGG" id="dvu:DVU_1500"/>
<reference evidence="4 5" key="1">
    <citation type="journal article" date="2004" name="Nat. Biotechnol.">
        <title>The genome sequence of the anaerobic, sulfate-reducing bacterium Desulfovibrio vulgaris Hildenborough.</title>
        <authorList>
            <person name="Heidelberg J.F."/>
            <person name="Seshadri R."/>
            <person name="Haveman S.A."/>
            <person name="Hemme C.L."/>
            <person name="Paulsen I.T."/>
            <person name="Kolonay J.F."/>
            <person name="Eisen J.A."/>
            <person name="Ward N."/>
            <person name="Methe B."/>
            <person name="Brinkac L.M."/>
            <person name="Daugherty S.C."/>
            <person name="Deboy R.T."/>
            <person name="Dodson R.J."/>
            <person name="Durkin A.S."/>
            <person name="Madupu R."/>
            <person name="Nelson W.C."/>
            <person name="Sullivan S.A."/>
            <person name="Fouts D."/>
            <person name="Haft D.H."/>
            <person name="Selengut J."/>
            <person name="Peterson J.D."/>
            <person name="Davidsen T.M."/>
            <person name="Zafar N."/>
            <person name="Zhou L."/>
            <person name="Radune D."/>
            <person name="Dimitrov G."/>
            <person name="Hance M."/>
            <person name="Tran K."/>
            <person name="Khouri H."/>
            <person name="Gill J."/>
            <person name="Utterback T.R."/>
            <person name="Feldblyum T.V."/>
            <person name="Wall J.D."/>
            <person name="Voordouw G."/>
            <person name="Fraser C.M."/>
        </authorList>
    </citation>
    <scope>NUCLEOTIDE SEQUENCE [LARGE SCALE GENOMIC DNA]</scope>
    <source>
        <strain evidence="5">ATCC 29579 / DSM 644 / NCIMB 8303 / VKM B-1760 / Hildenborough</strain>
    </source>
</reference>
<dbReference type="PATRIC" id="fig|882.5.peg.1387"/>
<dbReference type="Proteomes" id="UP000002194">
    <property type="component" value="Chromosome"/>
</dbReference>
<dbReference type="Gene3D" id="3.30.2320.10">
    <property type="entry name" value="hypothetical protein PF0899 domain"/>
    <property type="match status" value="1"/>
</dbReference>
<dbReference type="OrthoDB" id="9786516at2"/>
<evidence type="ECO:0000256" key="2">
    <source>
        <dbReference type="SAM" id="Coils"/>
    </source>
</evidence>
<comment type="subcellular location">
    <subcellularLocation>
        <location evidence="1">Virion</location>
    </subcellularLocation>
</comment>
<dbReference type="EnsemblBacteria" id="AAS95978">
    <property type="protein sequence ID" value="AAS95978"/>
    <property type="gene ID" value="DVU_1500"/>
</dbReference>
<dbReference type="STRING" id="882.DVU_1500"/>
<feature type="coiled-coil region" evidence="2">
    <location>
        <begin position="3"/>
        <end position="56"/>
    </location>
</feature>
<keyword evidence="5" id="KW-1185">Reference proteome</keyword>
<dbReference type="InterPro" id="IPR024455">
    <property type="entry name" value="Phage_capsid"/>
</dbReference>
<dbReference type="HOGENOM" id="CLU_041417_4_1_7"/>
<proteinExistence type="predicted"/>
<evidence type="ECO:0000259" key="3">
    <source>
        <dbReference type="Pfam" id="PF05065"/>
    </source>
</evidence>
<name>Q72BY4_NITV2</name>
<dbReference type="Pfam" id="PF05065">
    <property type="entry name" value="Phage_capsid"/>
    <property type="match status" value="1"/>
</dbReference>
<sequence>MSIQSLREERTAKAREYRNILDQNPGKLPDDIKTKLDALAADITDLDEAIARHEKAVALAADACIISDVTDAAARKAKDTANPAAAIYAKWLRGGDRALSEDDFRVLNTMSTTTDSEGGYTVPRETATSIIEALKAFGGMRDVATIITTASGAPLNYPTSDGTSEEGEIVDQNAAASDADASFGTVGLPVYKFSSKTIAVPIELLQDSGVDIEAFIRSRIATRVARIQNRMFTLGTGTGQPSGILKDISAGKVGATGQAATVTYDDLVDLEHSVDPAYRALGARWMFHDLTLKAVKKLKDGDGRPLWMPDVAGSAPATILGYGYAINQNMAVMAANAKSILFGHLKAYTIRDAMSVEMYRFTDSAFMKKGQIGFLAFCRSGGVNTDTNAIKFYQNSAT</sequence>
<accession>Q72BY4</accession>
<dbReference type="NCBIfam" id="TIGR01554">
    <property type="entry name" value="major_cap_HK97"/>
    <property type="match status" value="1"/>
</dbReference>
<dbReference type="Gene3D" id="3.30.2400.10">
    <property type="entry name" value="Major capsid protein gp5"/>
    <property type="match status" value="1"/>
</dbReference>
<organism evidence="4 5">
    <name type="scientific">Nitratidesulfovibrio vulgaris (strain ATCC 29579 / DSM 644 / CCUG 34227 / NCIMB 8303 / VKM B-1760 / Hildenborough)</name>
    <name type="common">Desulfovibrio vulgaris</name>
    <dbReference type="NCBI Taxonomy" id="882"/>
    <lineage>
        <taxon>Bacteria</taxon>
        <taxon>Pseudomonadati</taxon>
        <taxon>Thermodesulfobacteriota</taxon>
        <taxon>Desulfovibrionia</taxon>
        <taxon>Desulfovibrionales</taxon>
        <taxon>Desulfovibrionaceae</taxon>
        <taxon>Nitratidesulfovibrio</taxon>
    </lineage>
</organism>